<evidence type="ECO:0000256" key="4">
    <source>
        <dbReference type="ARBA" id="ARBA00046271"/>
    </source>
</evidence>
<gene>
    <name evidence="5" type="ORF">SCLCIDRAFT_1210222</name>
</gene>
<keyword evidence="3" id="KW-0576">Peroxisome</keyword>
<keyword evidence="2" id="KW-0472">Membrane</keyword>
<keyword evidence="6" id="KW-1185">Reference proteome</keyword>
<reference evidence="5 6" key="1">
    <citation type="submission" date="2014-04" db="EMBL/GenBank/DDBJ databases">
        <authorList>
            <consortium name="DOE Joint Genome Institute"/>
            <person name="Kuo A."/>
            <person name="Kohler A."/>
            <person name="Nagy L.G."/>
            <person name="Floudas D."/>
            <person name="Copeland A."/>
            <person name="Barry K.W."/>
            <person name="Cichocki N."/>
            <person name="Veneault-Fourrey C."/>
            <person name="LaButti K."/>
            <person name="Lindquist E.A."/>
            <person name="Lipzen A."/>
            <person name="Lundell T."/>
            <person name="Morin E."/>
            <person name="Murat C."/>
            <person name="Sun H."/>
            <person name="Tunlid A."/>
            <person name="Henrissat B."/>
            <person name="Grigoriev I.V."/>
            <person name="Hibbett D.S."/>
            <person name="Martin F."/>
            <person name="Nordberg H.P."/>
            <person name="Cantor M.N."/>
            <person name="Hua S.X."/>
        </authorList>
    </citation>
    <scope>NUCLEOTIDE SEQUENCE [LARGE SCALE GENOMIC DNA]</scope>
    <source>
        <strain evidence="5 6">Foug A</strain>
    </source>
</reference>
<evidence type="ECO:0000313" key="6">
    <source>
        <dbReference type="Proteomes" id="UP000053989"/>
    </source>
</evidence>
<evidence type="ECO:0000256" key="1">
    <source>
        <dbReference type="ARBA" id="ARBA00022593"/>
    </source>
</evidence>
<dbReference type="InParanoid" id="A0A0C3ARL2"/>
<accession>A0A0C3ARL2</accession>
<dbReference type="PANTHER" id="PTHR12652">
    <property type="entry name" value="PEROXISOMAL BIOGENESIS FACTOR 11"/>
    <property type="match status" value="1"/>
</dbReference>
<comment type="subcellular location">
    <subcellularLocation>
        <location evidence="4">Peroxisome membrane</location>
    </subcellularLocation>
</comment>
<dbReference type="GO" id="GO:0005778">
    <property type="term" value="C:peroxisomal membrane"/>
    <property type="evidence" value="ECO:0007669"/>
    <property type="project" value="UniProtKB-SubCell"/>
</dbReference>
<dbReference type="OrthoDB" id="10005898at2759"/>
<dbReference type="EMBL" id="KN822012">
    <property type="protein sequence ID" value="KIM67572.1"/>
    <property type="molecule type" value="Genomic_DNA"/>
</dbReference>
<protein>
    <submittedName>
        <fullName evidence="5">Uncharacterized protein</fullName>
    </submittedName>
</protein>
<sequence>MSRISRVNAITLLSDSTLGAFALVPSSATLDHLVRYLSTWSGTDKFFTLIQYTLKLVVPALVARARLQHRVGLRKEPTSNVAASLSSFADVVGDFRMLGRFCGLFPIFQWMIAMERSPPPTRALLNIERLQGWSMLVYYPLEHLYYLRAHNIIPATVPSITSLFRRSSKTVNLNTSKLAMWSCRAWAVYILLQFVHLMEDRKLLLRREKRLQKGKEVSVEEQEDLRRNWDAFWNEMVSNTANLPLAIHWSLEKGIFTNELWPTVFALINGIASFRGGWKATALPTRKPVVDNVDDVVSLAGDIQAT</sequence>
<dbReference type="AlphaFoldDB" id="A0A0C3ARL2"/>
<dbReference type="GO" id="GO:0016559">
    <property type="term" value="P:peroxisome fission"/>
    <property type="evidence" value="ECO:0007669"/>
    <property type="project" value="InterPro"/>
</dbReference>
<proteinExistence type="predicted"/>
<organism evidence="5 6">
    <name type="scientific">Scleroderma citrinum Foug A</name>
    <dbReference type="NCBI Taxonomy" id="1036808"/>
    <lineage>
        <taxon>Eukaryota</taxon>
        <taxon>Fungi</taxon>
        <taxon>Dikarya</taxon>
        <taxon>Basidiomycota</taxon>
        <taxon>Agaricomycotina</taxon>
        <taxon>Agaricomycetes</taxon>
        <taxon>Agaricomycetidae</taxon>
        <taxon>Boletales</taxon>
        <taxon>Sclerodermatineae</taxon>
        <taxon>Sclerodermataceae</taxon>
        <taxon>Scleroderma</taxon>
    </lineage>
</organism>
<evidence type="ECO:0000256" key="3">
    <source>
        <dbReference type="ARBA" id="ARBA00023140"/>
    </source>
</evidence>
<dbReference type="HOGENOM" id="CLU_052213_3_0_1"/>
<evidence type="ECO:0000313" key="5">
    <source>
        <dbReference type="EMBL" id="KIM67572.1"/>
    </source>
</evidence>
<dbReference type="Proteomes" id="UP000053989">
    <property type="component" value="Unassembled WGS sequence"/>
</dbReference>
<keyword evidence="1" id="KW-0962">Peroxisome biogenesis</keyword>
<dbReference type="Pfam" id="PF05648">
    <property type="entry name" value="PEX11"/>
    <property type="match status" value="1"/>
</dbReference>
<reference evidence="6" key="2">
    <citation type="submission" date="2015-01" db="EMBL/GenBank/DDBJ databases">
        <title>Evolutionary Origins and Diversification of the Mycorrhizal Mutualists.</title>
        <authorList>
            <consortium name="DOE Joint Genome Institute"/>
            <consortium name="Mycorrhizal Genomics Consortium"/>
            <person name="Kohler A."/>
            <person name="Kuo A."/>
            <person name="Nagy L.G."/>
            <person name="Floudas D."/>
            <person name="Copeland A."/>
            <person name="Barry K.W."/>
            <person name="Cichocki N."/>
            <person name="Veneault-Fourrey C."/>
            <person name="LaButti K."/>
            <person name="Lindquist E.A."/>
            <person name="Lipzen A."/>
            <person name="Lundell T."/>
            <person name="Morin E."/>
            <person name="Murat C."/>
            <person name="Riley R."/>
            <person name="Ohm R."/>
            <person name="Sun H."/>
            <person name="Tunlid A."/>
            <person name="Henrissat B."/>
            <person name="Grigoriev I.V."/>
            <person name="Hibbett D.S."/>
            <person name="Martin F."/>
        </authorList>
    </citation>
    <scope>NUCLEOTIDE SEQUENCE [LARGE SCALE GENOMIC DNA]</scope>
    <source>
        <strain evidence="6">Foug A</strain>
    </source>
</reference>
<dbReference type="PANTHER" id="PTHR12652:SF25">
    <property type="entry name" value="MICROBODY (PEROXISOME) PROLIFERATION PROTEIN PEROXIN 11C (EUROFUNG)"/>
    <property type="match status" value="1"/>
</dbReference>
<name>A0A0C3ARL2_9AGAM</name>
<dbReference type="STRING" id="1036808.A0A0C3ARL2"/>
<dbReference type="InterPro" id="IPR008733">
    <property type="entry name" value="PEX11"/>
</dbReference>
<evidence type="ECO:0000256" key="2">
    <source>
        <dbReference type="ARBA" id="ARBA00023136"/>
    </source>
</evidence>